<feature type="region of interest" description="Disordered" evidence="1">
    <location>
        <begin position="52"/>
        <end position="251"/>
    </location>
</feature>
<dbReference type="OrthoDB" id="28322at2759"/>
<feature type="domain" description="Glucosidase 2 subunit beta-like" evidence="2">
    <location>
        <begin position="417"/>
        <end position="461"/>
    </location>
</feature>
<dbReference type="PANTHER" id="PTHR12630">
    <property type="entry name" value="N-LINKED OLIGOSACCHARIDE PROCESSING"/>
    <property type="match status" value="1"/>
</dbReference>
<proteinExistence type="predicted"/>
<evidence type="ECO:0000313" key="3">
    <source>
        <dbReference type="EMBL" id="KAF8395945.1"/>
    </source>
</evidence>
<dbReference type="InterPro" id="IPR009011">
    <property type="entry name" value="Man6P_isomerase_rcpt-bd_dom_sf"/>
</dbReference>
<feature type="compositionally biased region" description="Basic and acidic residues" evidence="1">
    <location>
        <begin position="162"/>
        <end position="195"/>
    </location>
</feature>
<feature type="compositionally biased region" description="Acidic residues" evidence="1">
    <location>
        <begin position="113"/>
        <end position="132"/>
    </location>
</feature>
<dbReference type="Pfam" id="PF13015">
    <property type="entry name" value="PRKCSH_1"/>
    <property type="match status" value="2"/>
</dbReference>
<keyword evidence="4" id="KW-1185">Reference proteome</keyword>
<accession>A0A834YX14</accession>
<sequence length="506" mass="57574">MKKKIATYQEGVTVRKQEVEQAKQALAKDEAELSKLKNEEKILKGLVQQLKDQKEQIEKEEEKERVQKESEKITKEADNKADPVKGEAEENADEDHRKMETPHDEKLGLMEDPALDQDVAEDNDDFLVEAENDVAKNEKPLNHGVQMHTGEEKEETVAVSETGHDAGSKDSPDQEIKQDKDGSENTEELSREELGRLVASRWTGESTGQQPKEVDSAKEDDNEGHEETLESAHDEDHDGYTSETDEENQKYDEADMEDHIDEELGEEDHDDSSSSFKSDSEDEAEFSGLRLFVPFEAVVGVYFCKFRYVYKVCPFKQASQVEGHSTTRLGEWEKFEDSYRIMLFSNGDKCWNGPDRSLKVLDIMRNESLCGFHIHKSLSNWWAISSVHSPIIGKPLQLVIAKSRQSGESSYMVDDNVKLRCGLKNELTDVDEPSRCEYIALLSTPTLCLEEKLKIEMLEETLLDGCLGTFKQYLKRPPENFIFPFSSSLCVTVVILLKGRMELEIN</sequence>
<name>A0A834YX14_TETSI</name>
<dbReference type="InterPro" id="IPR039794">
    <property type="entry name" value="Gtb1-like"/>
</dbReference>
<evidence type="ECO:0000313" key="4">
    <source>
        <dbReference type="Proteomes" id="UP000655225"/>
    </source>
</evidence>
<dbReference type="OMA" id="QFEESYR"/>
<evidence type="ECO:0000259" key="2">
    <source>
        <dbReference type="Pfam" id="PF13015"/>
    </source>
</evidence>
<gene>
    <name evidence="3" type="ORF">HHK36_019901</name>
</gene>
<dbReference type="Gene3D" id="2.70.130.10">
    <property type="entry name" value="Mannose-6-phosphate receptor binding domain"/>
    <property type="match status" value="1"/>
</dbReference>
<feature type="compositionally biased region" description="Basic and acidic residues" evidence="1">
    <location>
        <begin position="212"/>
        <end position="240"/>
    </location>
</feature>
<feature type="compositionally biased region" description="Basic and acidic residues" evidence="1">
    <location>
        <begin position="52"/>
        <end position="109"/>
    </location>
</feature>
<dbReference type="GO" id="GO:0006491">
    <property type="term" value="P:N-glycan processing"/>
    <property type="evidence" value="ECO:0007669"/>
    <property type="project" value="TreeGrafter"/>
</dbReference>
<dbReference type="SUPFAM" id="SSF50911">
    <property type="entry name" value="Mannose 6-phosphate receptor domain"/>
    <property type="match status" value="1"/>
</dbReference>
<evidence type="ECO:0000256" key="1">
    <source>
        <dbReference type="SAM" id="MobiDB-lite"/>
    </source>
</evidence>
<reference evidence="3 4" key="1">
    <citation type="submission" date="2020-04" db="EMBL/GenBank/DDBJ databases">
        <title>Plant Genome Project.</title>
        <authorList>
            <person name="Zhang R.-G."/>
        </authorList>
    </citation>
    <scope>NUCLEOTIDE SEQUENCE [LARGE SCALE GENOMIC DNA]</scope>
    <source>
        <strain evidence="3">YNK0</strain>
        <tissue evidence="3">Leaf</tissue>
    </source>
</reference>
<dbReference type="GO" id="GO:0017177">
    <property type="term" value="C:glucosidase II complex"/>
    <property type="evidence" value="ECO:0007669"/>
    <property type="project" value="TreeGrafter"/>
</dbReference>
<dbReference type="InterPro" id="IPR036607">
    <property type="entry name" value="PRKCSH"/>
</dbReference>
<dbReference type="PANTHER" id="PTHR12630:SF1">
    <property type="entry name" value="GLUCOSIDASE 2 SUBUNIT BETA"/>
    <property type="match status" value="1"/>
</dbReference>
<protein>
    <recommendedName>
        <fullName evidence="2">Glucosidase 2 subunit beta-like domain-containing protein</fullName>
    </recommendedName>
</protein>
<organism evidence="3 4">
    <name type="scientific">Tetracentron sinense</name>
    <name type="common">Spur-leaf</name>
    <dbReference type="NCBI Taxonomy" id="13715"/>
    <lineage>
        <taxon>Eukaryota</taxon>
        <taxon>Viridiplantae</taxon>
        <taxon>Streptophyta</taxon>
        <taxon>Embryophyta</taxon>
        <taxon>Tracheophyta</taxon>
        <taxon>Spermatophyta</taxon>
        <taxon>Magnoliopsida</taxon>
        <taxon>Trochodendrales</taxon>
        <taxon>Trochodendraceae</taxon>
        <taxon>Tetracentron</taxon>
    </lineage>
</organism>
<comment type="caution">
    <text evidence="3">The sequence shown here is derived from an EMBL/GenBank/DDBJ whole genome shotgun (WGS) entry which is preliminary data.</text>
</comment>
<dbReference type="EMBL" id="JABCRI010000013">
    <property type="protein sequence ID" value="KAF8395945.1"/>
    <property type="molecule type" value="Genomic_DNA"/>
</dbReference>
<dbReference type="Proteomes" id="UP000655225">
    <property type="component" value="Unassembled WGS sequence"/>
</dbReference>
<feature type="domain" description="Glucosidase 2 subunit beta-like" evidence="2">
    <location>
        <begin position="308"/>
        <end position="360"/>
    </location>
</feature>
<dbReference type="AlphaFoldDB" id="A0A834YX14"/>